<keyword evidence="12" id="KW-1185">Reference proteome</keyword>
<dbReference type="EMBL" id="APCN01002081">
    <property type="status" value="NOT_ANNOTATED_CDS"/>
    <property type="molecule type" value="Genomic_DNA"/>
</dbReference>
<comment type="subcellular location">
    <subcellularLocation>
        <location evidence="1">Membrane</location>
        <topology evidence="1">Multi-pass membrane protein</topology>
    </subcellularLocation>
</comment>
<evidence type="ECO:0000256" key="5">
    <source>
        <dbReference type="ARBA" id="ARBA00022741"/>
    </source>
</evidence>
<dbReference type="Pfam" id="PF19055">
    <property type="entry name" value="ABC2_membrane_7"/>
    <property type="match status" value="1"/>
</dbReference>
<feature type="transmembrane region" description="Helical" evidence="10">
    <location>
        <begin position="725"/>
        <end position="747"/>
    </location>
</feature>
<feature type="transmembrane region" description="Helical" evidence="10">
    <location>
        <begin position="834"/>
        <end position="854"/>
    </location>
</feature>
<keyword evidence="5" id="KW-0547">Nucleotide-binding</keyword>
<comment type="similarity">
    <text evidence="2">Belongs to the ABC transporter superfamily. ABCG family. Eye pigment precursor importer (TC 3.A.1.204) subfamily.</text>
</comment>
<dbReference type="VEuPathDB" id="VectorBase:AARA018133"/>
<feature type="compositionally biased region" description="Low complexity" evidence="9">
    <location>
        <begin position="618"/>
        <end position="639"/>
    </location>
</feature>
<dbReference type="GO" id="GO:0005886">
    <property type="term" value="C:plasma membrane"/>
    <property type="evidence" value="ECO:0007669"/>
    <property type="project" value="TreeGrafter"/>
</dbReference>
<reference evidence="11" key="1">
    <citation type="submission" date="2022-08" db="UniProtKB">
        <authorList>
            <consortium name="EnsemblMetazoa"/>
        </authorList>
    </citation>
    <scope>IDENTIFICATION</scope>
    <source>
        <strain evidence="11">Dongola</strain>
    </source>
</reference>
<dbReference type="SMART" id="SM00382">
    <property type="entry name" value="AAA"/>
    <property type="match status" value="1"/>
</dbReference>
<keyword evidence="3" id="KW-0813">Transport</keyword>
<feature type="transmembrane region" description="Helical" evidence="10">
    <location>
        <begin position="915"/>
        <end position="937"/>
    </location>
</feature>
<feature type="compositionally biased region" description="Polar residues" evidence="9">
    <location>
        <begin position="505"/>
        <end position="519"/>
    </location>
</feature>
<feature type="transmembrane region" description="Helical" evidence="10">
    <location>
        <begin position="696"/>
        <end position="713"/>
    </location>
</feature>
<organism evidence="11 12">
    <name type="scientific">Anopheles arabiensis</name>
    <name type="common">Mosquito</name>
    <dbReference type="NCBI Taxonomy" id="7173"/>
    <lineage>
        <taxon>Eukaryota</taxon>
        <taxon>Metazoa</taxon>
        <taxon>Ecdysozoa</taxon>
        <taxon>Arthropoda</taxon>
        <taxon>Hexapoda</taxon>
        <taxon>Insecta</taxon>
        <taxon>Pterygota</taxon>
        <taxon>Neoptera</taxon>
        <taxon>Endopterygota</taxon>
        <taxon>Diptera</taxon>
        <taxon>Nematocera</taxon>
        <taxon>Culicoidea</taxon>
        <taxon>Culicidae</taxon>
        <taxon>Anophelinae</taxon>
        <taxon>Anopheles</taxon>
    </lineage>
</organism>
<dbReference type="RefSeq" id="XP_040157718.1">
    <property type="nucleotide sequence ID" value="XM_040301784.1"/>
</dbReference>
<evidence type="ECO:0000256" key="8">
    <source>
        <dbReference type="ARBA" id="ARBA00023136"/>
    </source>
</evidence>
<dbReference type="Pfam" id="PF00005">
    <property type="entry name" value="ABC_tran"/>
    <property type="match status" value="1"/>
</dbReference>
<evidence type="ECO:0000256" key="7">
    <source>
        <dbReference type="ARBA" id="ARBA00022989"/>
    </source>
</evidence>
<dbReference type="AlphaFoldDB" id="A0A499FSR2"/>
<proteinExistence type="inferred from homology"/>
<dbReference type="PANTHER" id="PTHR48041:SF78">
    <property type="entry name" value="ABC TRANSPORTER EXPRESSED IN TRACHEA, ISOFORM A"/>
    <property type="match status" value="1"/>
</dbReference>
<keyword evidence="7 10" id="KW-1133">Transmembrane helix</keyword>
<evidence type="ECO:0000256" key="9">
    <source>
        <dbReference type="SAM" id="MobiDB-lite"/>
    </source>
</evidence>
<dbReference type="InterPro" id="IPR003593">
    <property type="entry name" value="AAA+_ATPase"/>
</dbReference>
<dbReference type="PANTHER" id="PTHR48041">
    <property type="entry name" value="ABC TRANSPORTER G FAMILY MEMBER 28"/>
    <property type="match status" value="1"/>
</dbReference>
<dbReference type="InterPro" id="IPR013525">
    <property type="entry name" value="ABC2_TM"/>
</dbReference>
<feature type="region of interest" description="Disordered" evidence="9">
    <location>
        <begin position="1"/>
        <end position="71"/>
    </location>
</feature>
<dbReference type="InterPro" id="IPR027417">
    <property type="entry name" value="P-loop_NTPase"/>
</dbReference>
<dbReference type="CDD" id="cd03213">
    <property type="entry name" value="ABCG_EPDR"/>
    <property type="match status" value="1"/>
</dbReference>
<evidence type="ECO:0000256" key="3">
    <source>
        <dbReference type="ARBA" id="ARBA00022448"/>
    </source>
</evidence>
<keyword evidence="6" id="KW-0067">ATP-binding</keyword>
<dbReference type="GO" id="GO:0016887">
    <property type="term" value="F:ATP hydrolysis activity"/>
    <property type="evidence" value="ECO:0007669"/>
    <property type="project" value="InterPro"/>
</dbReference>
<dbReference type="RefSeq" id="XP_040157721.1">
    <property type="nucleotide sequence ID" value="XM_040301787.1"/>
</dbReference>
<feature type="transmembrane region" description="Helical" evidence="10">
    <location>
        <begin position="805"/>
        <end position="828"/>
    </location>
</feature>
<dbReference type="InterPro" id="IPR050352">
    <property type="entry name" value="ABCG_transporters"/>
</dbReference>
<dbReference type="KEGG" id="aara:120897138"/>
<dbReference type="RefSeq" id="XP_040157717.1">
    <property type="nucleotide sequence ID" value="XM_040301783.1"/>
</dbReference>
<dbReference type="EnsemblMetazoa" id="AARA018133-RB">
    <property type="protein sequence ID" value="AARA018133-PB"/>
    <property type="gene ID" value="AARA018133"/>
</dbReference>
<evidence type="ECO:0000256" key="1">
    <source>
        <dbReference type="ARBA" id="ARBA00004141"/>
    </source>
</evidence>
<dbReference type="SUPFAM" id="SSF52540">
    <property type="entry name" value="P-loop containing nucleoside triphosphate hydrolases"/>
    <property type="match status" value="1"/>
</dbReference>
<dbReference type="PROSITE" id="PS50893">
    <property type="entry name" value="ABC_TRANSPORTER_2"/>
    <property type="match status" value="1"/>
</dbReference>
<dbReference type="PROSITE" id="PS00211">
    <property type="entry name" value="ABC_TRANSPORTER_1"/>
    <property type="match status" value="1"/>
</dbReference>
<feature type="compositionally biased region" description="Low complexity" evidence="9">
    <location>
        <begin position="581"/>
        <end position="611"/>
    </location>
</feature>
<feature type="region of interest" description="Disordered" evidence="9">
    <location>
        <begin position="550"/>
        <end position="639"/>
    </location>
</feature>
<dbReference type="GeneID" id="120897138"/>
<dbReference type="Pfam" id="PF01061">
    <property type="entry name" value="ABC2_membrane"/>
    <property type="match status" value="1"/>
</dbReference>
<dbReference type="EMBL" id="APCN01002080">
    <property type="status" value="NOT_ANNOTATED_CDS"/>
    <property type="molecule type" value="Genomic_DNA"/>
</dbReference>
<dbReference type="Gene3D" id="3.40.50.300">
    <property type="entry name" value="P-loop containing nucleotide triphosphate hydrolases"/>
    <property type="match status" value="1"/>
</dbReference>
<dbReference type="InterPro" id="IPR017871">
    <property type="entry name" value="ABC_transporter-like_CS"/>
</dbReference>
<feature type="compositionally biased region" description="Basic residues" evidence="9">
    <location>
        <begin position="55"/>
        <end position="65"/>
    </location>
</feature>
<evidence type="ECO:0000256" key="10">
    <source>
        <dbReference type="SAM" id="Phobius"/>
    </source>
</evidence>
<dbReference type="InterPro" id="IPR003439">
    <property type="entry name" value="ABC_transporter-like_ATP-bd"/>
</dbReference>
<evidence type="ECO:0000256" key="2">
    <source>
        <dbReference type="ARBA" id="ARBA00005814"/>
    </source>
</evidence>
<feature type="transmembrane region" description="Helical" evidence="10">
    <location>
        <begin position="767"/>
        <end position="793"/>
    </location>
</feature>
<dbReference type="InterPro" id="IPR043926">
    <property type="entry name" value="ABCG_dom"/>
</dbReference>
<keyword evidence="4 10" id="KW-0812">Transmembrane</keyword>
<dbReference type="RefSeq" id="XP_040157719.1">
    <property type="nucleotide sequence ID" value="XM_040301785.1"/>
</dbReference>
<evidence type="ECO:0000313" key="11">
    <source>
        <dbReference type="EnsemblMetazoa" id="AARA018133-PB"/>
    </source>
</evidence>
<feature type="compositionally biased region" description="Basic residues" evidence="9">
    <location>
        <begin position="23"/>
        <end position="35"/>
    </location>
</feature>
<accession>A0A499FSR2</accession>
<dbReference type="VEuPathDB" id="VectorBase:AARA21_001142"/>
<dbReference type="Proteomes" id="UP000075840">
    <property type="component" value="Unassembled WGS sequence"/>
</dbReference>
<evidence type="ECO:0000313" key="12">
    <source>
        <dbReference type="Proteomes" id="UP000075840"/>
    </source>
</evidence>
<dbReference type="GO" id="GO:0140359">
    <property type="term" value="F:ABC-type transporter activity"/>
    <property type="evidence" value="ECO:0007669"/>
    <property type="project" value="InterPro"/>
</dbReference>
<feature type="compositionally biased region" description="Low complexity" evidence="9">
    <location>
        <begin position="36"/>
        <end position="54"/>
    </location>
</feature>
<name>A0A499FSR2_ANOAR</name>
<feature type="transmembrane region" description="Helical" evidence="10">
    <location>
        <begin position="866"/>
        <end position="884"/>
    </location>
</feature>
<dbReference type="GO" id="GO:0005524">
    <property type="term" value="F:ATP binding"/>
    <property type="evidence" value="ECO:0007669"/>
    <property type="project" value="UniProtKB-KW"/>
</dbReference>
<dbReference type="FunFam" id="3.40.50.300:FF:000891">
    <property type="entry name" value="ATP-binding cassette sub-family G member"/>
    <property type="match status" value="1"/>
</dbReference>
<keyword evidence="8 10" id="KW-0472">Membrane</keyword>
<sequence length="945" mass="102099">MDSGMMTGKTNSDSAMLGSIGHTHGHPHNPLRQHSHPSPASLQQQQQQQSNSQQHLHHHHHHQQQHHPTDSLTEVSVVDINASLAASAPLISPHVAASVHPIIVPAAAASTATAAPGTGAIAPGHVPSFCNILNASNSSDLQAVAYNSLTQNVRCKSPPTLVDNLKNGTIGNSQSALCNGAIMTNGQTKDSNLAHGLVRKVLNNSDGNGQKKPMVSLTHLPKRPPIDIQFMDMSYSVSEGHKRGYKTILKGINGKFRSGELTAIMGPSGAGKSTLMNILAGYKTSHLSGSVLINGKERNLRKFRKLSCYIMQDDRLLPYLTVREAMMVSANLKLGKDISVSAKRAVVEEIIETLGLLDAASTLTLNLSGGQRKRLSIALELVNNPPVMFFDEPTSGLDSSTCSQLIALLKSLARGGRTIVCTIHQPSARIFELFDNLYVLAEGQCIYQGRVNGLVPFLASLGLECPSYHNPANYVMEVACGEHGDWNSKLVTAVNNGKCNNYNQPLAQSKSTSNKNVSLDGTAPGATEREDELALLKTVVSTGDYTAISMPPASNAAAPEAQLNNESKQPAGGTDRKPMLGNGAEAASAASQSTTTTTTTATTAVGTTGASVNPSSDATGPLLPAVVVPPAGPAQTQPGCKATCTTSLLDSTESVSITVPKKQAGFPTSGWMQFWILLKRTMITIMRDQTLTQMRLLSHVIVGAIIGMIYYDIGNDASKIMSNAGCIFFTTMFTMFTAMMPTILTFPTEMAVFVREHLNYWYSLKSFYFAKTIADLPFQVLFTSVYVIVVYYLTSQPMDPKRVGMFVLICILTSLVAQSLGLLIGAGMSVETGVFLGPVSTIPIILFSGFFVNFDVIPSYLQWVTYVSYVRYGFEGAMVSVYGMEREKLACTEIYCHFRSPKKFLEEMSMDNAEYWIDATALFGFFIALRVIAYFVLRWKLHSIR</sequence>
<evidence type="ECO:0000256" key="6">
    <source>
        <dbReference type="ARBA" id="ARBA00022840"/>
    </source>
</evidence>
<evidence type="ECO:0000256" key="4">
    <source>
        <dbReference type="ARBA" id="ARBA00022692"/>
    </source>
</evidence>
<feature type="region of interest" description="Disordered" evidence="9">
    <location>
        <begin position="505"/>
        <end position="530"/>
    </location>
</feature>
<protein>
    <submittedName>
        <fullName evidence="11">Uncharacterized protein</fullName>
    </submittedName>
</protein>